<organism evidence="14 15">
    <name type="scientific">Echinops telfairi</name>
    <name type="common">Lesser hedgehog tenrec</name>
    <dbReference type="NCBI Taxonomy" id="9371"/>
    <lineage>
        <taxon>Eukaryota</taxon>
        <taxon>Metazoa</taxon>
        <taxon>Chordata</taxon>
        <taxon>Craniata</taxon>
        <taxon>Vertebrata</taxon>
        <taxon>Euteleostomi</taxon>
        <taxon>Mammalia</taxon>
        <taxon>Eutheria</taxon>
        <taxon>Afrotheria</taxon>
        <taxon>Tenrecidae</taxon>
        <taxon>Tenrecinae</taxon>
        <taxon>Echinops</taxon>
    </lineage>
</organism>
<comment type="subunit">
    <text evidence="9">Heterohexamer; disulfide linked. Contains 2 sets of 3 non-identical chains (alpha, beta and gamma). The 2 heterotrimers are in head to head conformation with the N-termini in a small central domain.</text>
</comment>
<dbReference type="InterPro" id="IPR002181">
    <property type="entry name" value="Fibrinogen_a/b/g_C_dom"/>
</dbReference>
<dbReference type="InterPro" id="IPR021996">
    <property type="entry name" value="Fibrinogen_aC"/>
</dbReference>
<dbReference type="InterPro" id="IPR036056">
    <property type="entry name" value="Fibrinogen-like_C"/>
</dbReference>
<keyword evidence="6 10" id="KW-0175">Coiled coil</keyword>
<evidence type="ECO:0000256" key="11">
    <source>
        <dbReference type="SAM" id="MobiDB-lite"/>
    </source>
</evidence>
<name>A0ABM0IVM4_ECHTE</name>
<dbReference type="InterPro" id="IPR037579">
    <property type="entry name" value="FIB_ANG-like"/>
</dbReference>
<evidence type="ECO:0000256" key="5">
    <source>
        <dbReference type="ARBA" id="ARBA00022729"/>
    </source>
</evidence>
<evidence type="ECO:0000256" key="2">
    <source>
        <dbReference type="ARBA" id="ARBA00017850"/>
    </source>
</evidence>
<keyword evidence="8" id="KW-1015">Disulfide bond</keyword>
<feature type="compositionally biased region" description="Polar residues" evidence="11">
    <location>
        <begin position="323"/>
        <end position="377"/>
    </location>
</feature>
<dbReference type="CDD" id="cd00087">
    <property type="entry name" value="FReD"/>
    <property type="match status" value="1"/>
</dbReference>
<dbReference type="Pfam" id="PF12160">
    <property type="entry name" value="Fibrinogen_aC"/>
    <property type="match status" value="1"/>
</dbReference>
<keyword evidence="3" id="KW-0964">Secreted</keyword>
<evidence type="ECO:0000256" key="8">
    <source>
        <dbReference type="ARBA" id="ARBA00023157"/>
    </source>
</evidence>
<feature type="coiled-coil region" evidence="10">
    <location>
        <begin position="78"/>
        <end position="105"/>
    </location>
</feature>
<accession>A0ABM0IVM4</accession>
<dbReference type="SMART" id="SM00186">
    <property type="entry name" value="FBG"/>
    <property type="match status" value="1"/>
</dbReference>
<feature type="domain" description="Fibrinogen C-terminal" evidence="13">
    <location>
        <begin position="593"/>
        <end position="834"/>
    </location>
</feature>
<protein>
    <recommendedName>
        <fullName evidence="2">Fibrinogen alpha chain</fullName>
    </recommendedName>
</protein>
<dbReference type="PROSITE" id="PS00514">
    <property type="entry name" value="FIBRINOGEN_C_1"/>
    <property type="match status" value="1"/>
</dbReference>
<dbReference type="Gene3D" id="3.90.215.10">
    <property type="entry name" value="Gamma Fibrinogen, chain A, domain 1"/>
    <property type="match status" value="1"/>
</dbReference>
<proteinExistence type="predicted"/>
<dbReference type="InterPro" id="IPR020837">
    <property type="entry name" value="Fibrinogen_CS"/>
</dbReference>
<dbReference type="PANTHER" id="PTHR47221:SF3">
    <property type="entry name" value="FIBRINOGEN ALPHA CHAIN"/>
    <property type="match status" value="1"/>
</dbReference>
<dbReference type="Proteomes" id="UP000694863">
    <property type="component" value="Unplaced"/>
</dbReference>
<keyword evidence="14" id="KW-1185">Reference proteome</keyword>
<keyword evidence="4" id="KW-0356">Hemostasis</keyword>
<dbReference type="SMART" id="SM01212">
    <property type="entry name" value="Fib_alpha"/>
    <property type="match status" value="1"/>
</dbReference>
<feature type="compositionally biased region" description="Low complexity" evidence="11">
    <location>
        <begin position="295"/>
        <end position="314"/>
    </location>
</feature>
<evidence type="ECO:0000256" key="12">
    <source>
        <dbReference type="SAM" id="SignalP"/>
    </source>
</evidence>
<dbReference type="Gene3D" id="1.20.5.50">
    <property type="match status" value="1"/>
</dbReference>
<dbReference type="RefSeq" id="XP_004708777.2">
    <property type="nucleotide sequence ID" value="XM_004708720.3"/>
</dbReference>
<gene>
    <name evidence="15" type="primary">FGA</name>
</gene>
<keyword evidence="5 12" id="KW-0732">Signal</keyword>
<evidence type="ECO:0000256" key="1">
    <source>
        <dbReference type="ARBA" id="ARBA00004613"/>
    </source>
</evidence>
<feature type="chain" id="PRO_5047197260" description="Fibrinogen alpha chain" evidence="12">
    <location>
        <begin position="20"/>
        <end position="836"/>
    </location>
</feature>
<sequence>MASLRVFCLFLSVVGTGWSADTDGGDFLAEGGSVRGPRIVERQQSTCKETDWPFCSDDDWNQKCPSGCRMKGLIDEANRDFTNRINKLKNSLDDYQKNNKDSSSVTRNIMELLRGDFSQAGNHDNIYNQASDDLRSKIEVLKRKVTEQVQRIQLLQSNVKFQLIEMKRLEVDIDIKIRSCKGSCSRSLARELDLKDYEDQQKQLEQVMAKDLLLSREKDYLPRIKMSPVTDLVPGDYKSQLQKAPPEWKALVETKQMKMELERPGRVRVDSGSDPSHGSRVEHESSRAPDQGGTRPRNPTNSGPGNTGTRTPGSSGPGGSSTWNHGSSGPGGSSTWNHGSSASGGSSTWNHGSSASGGSSTWNHGSSASGGSSTWNHGSSGSGSFRPDSSGFGNTRPTNPDWGEFEEESGIVNPGTAKEFHTGKLVISKGEKELLIGDEKGASGGTTTTHRSCSKTITKTVTGPDGRKEVTKEVVNSDDGSDCGTGTDFDMFHTLTGRGSLDEFRLRHPGEAEFFDTGSTGKSFSELLSSFKEPGSKTHSRASESEIFTEFGVPEFSTSSKTTSHSKQFVTRGDSRIESKSFKMMDDGESGSHSKTRRARDCDDVLHIHPSGALSGLFHIKLPGSSKLFSVYCDQETSLGGWLLIQQRMDGSLNFNRTWQDYKKGFGSLNDKGEGEYWLGNEYLHTLTLRGSVLRVELEDWAGNKAYAQYHVRVGPEDEAYALQVSSYEGTAGDALVEGSVEDGLEYTSHAGMQFSTFDRDGDQWEENCAEVYGGGWWYNSCQAANLNGIYYPGGSYDPRNNSPYEIENGVVWIPFRGADYFLKVVRMKIRPLAAQ</sequence>
<evidence type="ECO:0000313" key="14">
    <source>
        <dbReference type="Proteomes" id="UP000694863"/>
    </source>
</evidence>
<comment type="subcellular location">
    <subcellularLocation>
        <location evidence="1">Secreted</location>
    </subcellularLocation>
</comment>
<dbReference type="Gene3D" id="4.10.530.10">
    <property type="entry name" value="Gamma-fibrinogen Carboxyl Terminal Fragment, domain 2"/>
    <property type="match status" value="1"/>
</dbReference>
<keyword evidence="7" id="KW-0094">Blood coagulation</keyword>
<dbReference type="InterPro" id="IPR012290">
    <property type="entry name" value="Fibrinogen_a/b/g_coil_dom"/>
</dbReference>
<dbReference type="SUPFAM" id="SSF56496">
    <property type="entry name" value="Fibrinogen C-terminal domain-like"/>
    <property type="match status" value="1"/>
</dbReference>
<dbReference type="Pfam" id="PF08702">
    <property type="entry name" value="Fib_alpha"/>
    <property type="match status" value="1"/>
</dbReference>
<dbReference type="InterPro" id="IPR014716">
    <property type="entry name" value="Fibrinogen_a/b/g_C_1"/>
</dbReference>
<reference evidence="15" key="1">
    <citation type="submission" date="2025-08" db="UniProtKB">
        <authorList>
            <consortium name="RefSeq"/>
        </authorList>
    </citation>
    <scope>IDENTIFICATION</scope>
</reference>
<evidence type="ECO:0000256" key="7">
    <source>
        <dbReference type="ARBA" id="ARBA00023084"/>
    </source>
</evidence>
<evidence type="ECO:0000313" key="15">
    <source>
        <dbReference type="RefSeq" id="XP_004708777.2"/>
    </source>
</evidence>
<feature type="signal peptide" evidence="12">
    <location>
        <begin position="1"/>
        <end position="19"/>
    </location>
</feature>
<feature type="compositionally biased region" description="Low complexity" evidence="11">
    <location>
        <begin position="378"/>
        <end position="393"/>
    </location>
</feature>
<evidence type="ECO:0000256" key="10">
    <source>
        <dbReference type="SAM" id="Coils"/>
    </source>
</evidence>
<evidence type="ECO:0000256" key="9">
    <source>
        <dbReference type="ARBA" id="ARBA00025974"/>
    </source>
</evidence>
<dbReference type="PANTHER" id="PTHR47221">
    <property type="entry name" value="FIBRINOGEN ALPHA CHAIN"/>
    <property type="match status" value="1"/>
</dbReference>
<dbReference type="PROSITE" id="PS51406">
    <property type="entry name" value="FIBRINOGEN_C_2"/>
    <property type="match status" value="1"/>
</dbReference>
<feature type="compositionally biased region" description="Basic and acidic residues" evidence="11">
    <location>
        <begin position="259"/>
        <end position="287"/>
    </location>
</feature>
<dbReference type="SUPFAM" id="SSF58010">
    <property type="entry name" value="Fibrinogen coiled-coil and central regions"/>
    <property type="match status" value="1"/>
</dbReference>
<evidence type="ECO:0000256" key="3">
    <source>
        <dbReference type="ARBA" id="ARBA00022525"/>
    </source>
</evidence>
<feature type="region of interest" description="Disordered" evidence="11">
    <location>
        <begin position="259"/>
        <end position="417"/>
    </location>
</feature>
<dbReference type="Pfam" id="PF00147">
    <property type="entry name" value="Fibrinogen_C"/>
    <property type="match status" value="1"/>
</dbReference>
<evidence type="ECO:0000256" key="4">
    <source>
        <dbReference type="ARBA" id="ARBA00022696"/>
    </source>
</evidence>
<evidence type="ECO:0000256" key="6">
    <source>
        <dbReference type="ARBA" id="ARBA00023054"/>
    </source>
</evidence>
<dbReference type="GeneID" id="101644913"/>
<evidence type="ECO:0000259" key="13">
    <source>
        <dbReference type="PROSITE" id="PS51406"/>
    </source>
</evidence>